<dbReference type="InterPro" id="IPR015892">
    <property type="entry name" value="Carbonic_anhydrase_CS"/>
</dbReference>
<dbReference type="Pfam" id="PF00484">
    <property type="entry name" value="Pro_CA"/>
    <property type="match status" value="1"/>
</dbReference>
<evidence type="ECO:0000256" key="5">
    <source>
        <dbReference type="ARBA" id="ARBA00022833"/>
    </source>
</evidence>
<dbReference type="Proteomes" id="UP000002195">
    <property type="component" value="Unassembled WGS sequence"/>
</dbReference>
<evidence type="ECO:0000256" key="3">
    <source>
        <dbReference type="ARBA" id="ARBA00014628"/>
    </source>
</evidence>
<dbReference type="Gene3D" id="3.40.1050.10">
    <property type="entry name" value="Carbonic anhydrase"/>
    <property type="match status" value="1"/>
</dbReference>
<comment type="catalytic activity">
    <reaction evidence="8 10">
        <text>hydrogencarbonate + H(+) = CO2 + H2O</text>
        <dbReference type="Rhea" id="RHEA:10748"/>
        <dbReference type="ChEBI" id="CHEBI:15377"/>
        <dbReference type="ChEBI" id="CHEBI:15378"/>
        <dbReference type="ChEBI" id="CHEBI:16526"/>
        <dbReference type="ChEBI" id="CHEBI:17544"/>
        <dbReference type="EC" id="4.2.1.1"/>
    </reaction>
</comment>
<feature type="binding site" evidence="9">
    <location>
        <position position="150"/>
    </location>
    <ligand>
        <name>Zn(2+)</name>
        <dbReference type="ChEBI" id="CHEBI:29105"/>
    </ligand>
</feature>
<evidence type="ECO:0000313" key="13">
    <source>
        <dbReference type="Proteomes" id="UP000002195"/>
    </source>
</evidence>
<feature type="compositionally biased region" description="Polar residues" evidence="11">
    <location>
        <begin position="1"/>
        <end position="16"/>
    </location>
</feature>
<dbReference type="SUPFAM" id="SSF53056">
    <property type="entry name" value="beta-carbonic anhydrase, cab"/>
    <property type="match status" value="1"/>
</dbReference>
<organism evidence="12 13">
    <name type="scientific">Dictyostelium discoideum</name>
    <name type="common">Social amoeba</name>
    <dbReference type="NCBI Taxonomy" id="44689"/>
    <lineage>
        <taxon>Eukaryota</taxon>
        <taxon>Amoebozoa</taxon>
        <taxon>Evosea</taxon>
        <taxon>Eumycetozoa</taxon>
        <taxon>Dictyostelia</taxon>
        <taxon>Dictyosteliales</taxon>
        <taxon>Dictyosteliaceae</taxon>
        <taxon>Dictyostelium</taxon>
    </lineage>
</organism>
<dbReference type="SMR" id="Q55BU2"/>
<dbReference type="InterPro" id="IPR001765">
    <property type="entry name" value="Carbonic_anhydrase"/>
</dbReference>
<keyword evidence="6 10" id="KW-0456">Lyase</keyword>
<dbReference type="NCBIfam" id="NF007756">
    <property type="entry name" value="PRK10437.1"/>
    <property type="match status" value="1"/>
</dbReference>
<dbReference type="GO" id="GO:0004089">
    <property type="term" value="F:carbonate dehydratase activity"/>
    <property type="evidence" value="ECO:0007669"/>
    <property type="project" value="UniProtKB-UniRule"/>
</dbReference>
<dbReference type="VEuPathDB" id="AmoebaDB:DDB_G0269106"/>
<dbReference type="eggNOG" id="KOG1578">
    <property type="taxonomic scope" value="Eukaryota"/>
</dbReference>
<proteinExistence type="inferred from homology"/>
<sequence>MSSQNTPSATSPTIEPQNTNNNNNESQTTQVAAPANTCVPNCNSCTSPSVTNSIEIEQLIANNHAWSTRIKQEDPGFFAHLAQAQKPRFLWIGCSDSRVPAERLTGLESGQIFVHRNVANLVIHTDLNCLSVLQYAVEVLQVEHIIVCGHYGCGGVAASYDNPELGLINNWLLHIRDLTFKHAELIEMTKSNRKRLLSTLCELNVVEQCNNLGNTTIMQSAWKKGQNVKIHGWIYGIHDGYLRDLGVSASSRETLELNYKNAILKLKDNCSLGDSN</sequence>
<dbReference type="GO" id="GO:0008270">
    <property type="term" value="F:zinc ion binding"/>
    <property type="evidence" value="ECO:0007669"/>
    <property type="project" value="UniProtKB-UniRule"/>
</dbReference>
<dbReference type="GeneID" id="8617712"/>
<comment type="similarity">
    <text evidence="1 10">Belongs to the beta-class carbonic anhydrase family.</text>
</comment>
<dbReference type="GO" id="GO:0015976">
    <property type="term" value="P:carbon utilization"/>
    <property type="evidence" value="ECO:0000318"/>
    <property type="project" value="GO_Central"/>
</dbReference>
<comment type="function">
    <text evidence="10">Reversible hydration of carbon dioxide.</text>
</comment>
<dbReference type="SMART" id="SM00947">
    <property type="entry name" value="Pro_CA"/>
    <property type="match status" value="1"/>
</dbReference>
<protein>
    <recommendedName>
        <fullName evidence="3 10">Carbonic anhydrase</fullName>
        <ecNumber evidence="2 10">4.2.1.1</ecNumber>
    </recommendedName>
    <alternativeName>
        <fullName evidence="7 10">Carbonate dehydratase</fullName>
    </alternativeName>
</protein>
<dbReference type="OMA" id="WHYIIET"/>
<dbReference type="PhylomeDB" id="Q55BU2"/>
<dbReference type="dictyBase" id="DDB_G0269106">
    <property type="gene designation" value="cahA"/>
</dbReference>
<dbReference type="PROSITE" id="PS00704">
    <property type="entry name" value="PROK_CO2_ANHYDRASE_1"/>
    <property type="match status" value="1"/>
</dbReference>
<dbReference type="PROSITE" id="PS00705">
    <property type="entry name" value="PROK_CO2_ANHYDRASE_2"/>
    <property type="match status" value="1"/>
</dbReference>
<name>Q55BU2_DICDI</name>
<comment type="cofactor">
    <cofactor evidence="9">
        <name>Zn(2+)</name>
        <dbReference type="ChEBI" id="CHEBI:29105"/>
    </cofactor>
    <text evidence="9">Binds 1 zinc ion per subunit.</text>
</comment>
<feature type="binding site" evidence="9">
    <location>
        <position position="94"/>
    </location>
    <ligand>
        <name>Zn(2+)</name>
        <dbReference type="ChEBI" id="CHEBI:29105"/>
    </ligand>
</feature>
<dbReference type="AlphaFoldDB" id="Q55BU2"/>
<dbReference type="CDD" id="cd00883">
    <property type="entry name" value="beta_CA_cladeA"/>
    <property type="match status" value="1"/>
</dbReference>
<evidence type="ECO:0000313" key="12">
    <source>
        <dbReference type="EMBL" id="EAL71902.1"/>
    </source>
</evidence>
<dbReference type="EC" id="4.2.1.1" evidence="2 10"/>
<dbReference type="HOGENOM" id="CLU_053879_3_0_1"/>
<evidence type="ECO:0000256" key="10">
    <source>
        <dbReference type="RuleBase" id="RU003956"/>
    </source>
</evidence>
<dbReference type="InParanoid" id="Q55BU2"/>
<keyword evidence="4 9" id="KW-0479">Metal-binding</keyword>
<accession>Q55BU2</accession>
<dbReference type="RefSeq" id="XP_646739.1">
    <property type="nucleotide sequence ID" value="XM_641647.1"/>
</dbReference>
<evidence type="ECO:0000256" key="1">
    <source>
        <dbReference type="ARBA" id="ARBA00006217"/>
    </source>
</evidence>
<dbReference type="PaxDb" id="44689-DDB0191201"/>
<evidence type="ECO:0000256" key="4">
    <source>
        <dbReference type="ARBA" id="ARBA00022723"/>
    </source>
</evidence>
<dbReference type="STRING" id="44689.Q55BU2"/>
<keyword evidence="13" id="KW-1185">Reference proteome</keyword>
<dbReference type="FunFam" id="3.40.1050.10:FF:000001">
    <property type="entry name" value="Carbonic anhydrase"/>
    <property type="match status" value="1"/>
</dbReference>
<dbReference type="FunCoup" id="Q55BU2">
    <property type="interactions" value="5"/>
</dbReference>
<feature type="binding site" evidence="9">
    <location>
        <position position="153"/>
    </location>
    <ligand>
        <name>Zn(2+)</name>
        <dbReference type="ChEBI" id="CHEBI:29105"/>
    </ligand>
</feature>
<dbReference type="KEGG" id="ddi:DDB_G0269106"/>
<reference evidence="12 13" key="1">
    <citation type="journal article" date="2005" name="Nature">
        <title>The genome of the social amoeba Dictyostelium discoideum.</title>
        <authorList>
            <consortium name="The Dictyostelium discoideum Sequencing Consortium"/>
            <person name="Eichinger L."/>
            <person name="Pachebat J.A."/>
            <person name="Glockner G."/>
            <person name="Rajandream M.A."/>
            <person name="Sucgang R."/>
            <person name="Berriman M."/>
            <person name="Song J."/>
            <person name="Olsen R."/>
            <person name="Szafranski K."/>
            <person name="Xu Q."/>
            <person name="Tunggal B."/>
            <person name="Kummerfeld S."/>
            <person name="Madera M."/>
            <person name="Konfortov B.A."/>
            <person name="Rivero F."/>
            <person name="Bankier A.T."/>
            <person name="Lehmann R."/>
            <person name="Hamlin N."/>
            <person name="Davies R."/>
            <person name="Gaudet P."/>
            <person name="Fey P."/>
            <person name="Pilcher K."/>
            <person name="Chen G."/>
            <person name="Saunders D."/>
            <person name="Sodergren E."/>
            <person name="Davis P."/>
            <person name="Kerhornou A."/>
            <person name="Nie X."/>
            <person name="Hall N."/>
            <person name="Anjard C."/>
            <person name="Hemphill L."/>
            <person name="Bason N."/>
            <person name="Farbrother P."/>
            <person name="Desany B."/>
            <person name="Just E."/>
            <person name="Morio T."/>
            <person name="Rost R."/>
            <person name="Churcher C."/>
            <person name="Cooper J."/>
            <person name="Haydock S."/>
            <person name="van Driessche N."/>
            <person name="Cronin A."/>
            <person name="Goodhead I."/>
            <person name="Muzny D."/>
            <person name="Mourier T."/>
            <person name="Pain A."/>
            <person name="Lu M."/>
            <person name="Harper D."/>
            <person name="Lindsay R."/>
            <person name="Hauser H."/>
            <person name="James K."/>
            <person name="Quiles M."/>
            <person name="Madan Babu M."/>
            <person name="Saito T."/>
            <person name="Buchrieser C."/>
            <person name="Wardroper A."/>
            <person name="Felder M."/>
            <person name="Thangavelu M."/>
            <person name="Johnson D."/>
            <person name="Knights A."/>
            <person name="Loulseged H."/>
            <person name="Mungall K."/>
            <person name="Oliver K."/>
            <person name="Price C."/>
            <person name="Quail M.A."/>
            <person name="Urushihara H."/>
            <person name="Hernandez J."/>
            <person name="Rabbinowitsch E."/>
            <person name="Steffen D."/>
            <person name="Sanders M."/>
            <person name="Ma J."/>
            <person name="Kohara Y."/>
            <person name="Sharp S."/>
            <person name="Simmonds M."/>
            <person name="Spiegler S."/>
            <person name="Tivey A."/>
            <person name="Sugano S."/>
            <person name="White B."/>
            <person name="Walker D."/>
            <person name="Woodward J."/>
            <person name="Winckler T."/>
            <person name="Tanaka Y."/>
            <person name="Shaulsky G."/>
            <person name="Schleicher M."/>
            <person name="Weinstock G."/>
            <person name="Rosenthal A."/>
            <person name="Cox E.C."/>
            <person name="Chisholm R.L."/>
            <person name="Gibbs R."/>
            <person name="Loomis W.F."/>
            <person name="Platzer M."/>
            <person name="Kay R.R."/>
            <person name="Williams J."/>
            <person name="Dear P.H."/>
            <person name="Noegel A.A."/>
            <person name="Barrell B."/>
            <person name="Kuspa A."/>
        </authorList>
    </citation>
    <scope>NUCLEOTIDE SEQUENCE [LARGE SCALE GENOMIC DNA]</scope>
    <source>
        <strain evidence="12 13">AX4</strain>
    </source>
</reference>
<dbReference type="PANTHER" id="PTHR11002">
    <property type="entry name" value="CARBONIC ANHYDRASE"/>
    <property type="match status" value="1"/>
</dbReference>
<evidence type="ECO:0000256" key="6">
    <source>
        <dbReference type="ARBA" id="ARBA00023239"/>
    </source>
</evidence>
<comment type="caution">
    <text evidence="12">The sequence shown here is derived from an EMBL/GenBank/DDBJ whole genome shotgun (WGS) entry which is preliminary data.</text>
</comment>
<evidence type="ECO:0000256" key="7">
    <source>
        <dbReference type="ARBA" id="ARBA00031969"/>
    </source>
</evidence>
<feature type="region of interest" description="Disordered" evidence="11">
    <location>
        <begin position="1"/>
        <end position="30"/>
    </location>
</feature>
<dbReference type="PANTHER" id="PTHR11002:SF76">
    <property type="entry name" value="CARBONIC ANHYDRASE"/>
    <property type="match status" value="1"/>
</dbReference>
<dbReference type="EMBL" id="AAFI02000005">
    <property type="protein sequence ID" value="EAL71902.1"/>
    <property type="molecule type" value="Genomic_DNA"/>
</dbReference>
<keyword evidence="5 9" id="KW-0862">Zinc</keyword>
<evidence type="ECO:0000256" key="11">
    <source>
        <dbReference type="SAM" id="MobiDB-lite"/>
    </source>
</evidence>
<feature type="binding site" evidence="9">
    <location>
        <position position="96"/>
    </location>
    <ligand>
        <name>Zn(2+)</name>
        <dbReference type="ChEBI" id="CHEBI:29105"/>
    </ligand>
</feature>
<gene>
    <name evidence="12" type="primary">cahA</name>
    <name evidence="12" type="ORF">DDB_G0269106</name>
</gene>
<dbReference type="InterPro" id="IPR036874">
    <property type="entry name" value="Carbonic_anhydrase_sf"/>
</dbReference>
<evidence type="ECO:0000256" key="2">
    <source>
        <dbReference type="ARBA" id="ARBA00012925"/>
    </source>
</evidence>
<evidence type="ECO:0000256" key="8">
    <source>
        <dbReference type="ARBA" id="ARBA00048348"/>
    </source>
</evidence>
<feature type="compositionally biased region" description="Low complexity" evidence="11">
    <location>
        <begin position="17"/>
        <end position="30"/>
    </location>
</feature>
<evidence type="ECO:0000256" key="9">
    <source>
        <dbReference type="PIRSR" id="PIRSR601765-1"/>
    </source>
</evidence>